<evidence type="ECO:0000256" key="6">
    <source>
        <dbReference type="ARBA" id="ARBA00023136"/>
    </source>
</evidence>
<evidence type="ECO:0000256" key="10">
    <source>
        <dbReference type="RuleBase" id="RU000688"/>
    </source>
</evidence>
<keyword evidence="9 10" id="KW-0807">Transducer</keyword>
<evidence type="ECO:0000313" key="13">
    <source>
        <dbReference type="EMBL" id="MBN3281604.1"/>
    </source>
</evidence>
<evidence type="ECO:0000259" key="12">
    <source>
        <dbReference type="PROSITE" id="PS50262"/>
    </source>
</evidence>
<feature type="transmembrane region" description="Helical" evidence="11">
    <location>
        <begin position="76"/>
        <end position="95"/>
    </location>
</feature>
<comment type="subcellular location">
    <subcellularLocation>
        <location evidence="1">Cell membrane</location>
        <topology evidence="1">Multi-pass membrane protein</topology>
    </subcellularLocation>
</comment>
<dbReference type="PRINTS" id="PR01783">
    <property type="entry name" value="MCHRECEPTOR"/>
</dbReference>
<proteinExistence type="inferred from homology"/>
<comment type="caution">
    <text evidence="13">The sequence shown here is derived from an EMBL/GenBank/DDBJ whole genome shotgun (WGS) entry which is preliminary data.</text>
</comment>
<reference evidence="13" key="1">
    <citation type="journal article" date="2021" name="Cell">
        <title>Tracing the genetic footprints of vertebrate landing in non-teleost ray-finned fishes.</title>
        <authorList>
            <person name="Bi X."/>
            <person name="Wang K."/>
            <person name="Yang L."/>
            <person name="Pan H."/>
            <person name="Jiang H."/>
            <person name="Wei Q."/>
            <person name="Fang M."/>
            <person name="Yu H."/>
            <person name="Zhu C."/>
            <person name="Cai Y."/>
            <person name="He Y."/>
            <person name="Gan X."/>
            <person name="Zeng H."/>
            <person name="Yu D."/>
            <person name="Zhu Y."/>
            <person name="Jiang H."/>
            <person name="Qiu Q."/>
            <person name="Yang H."/>
            <person name="Zhang Y.E."/>
            <person name="Wang W."/>
            <person name="Zhu M."/>
            <person name="He S."/>
            <person name="Zhang G."/>
        </authorList>
    </citation>
    <scope>NUCLEOTIDE SEQUENCE</scope>
    <source>
        <strain evidence="13">Pddl_001</strain>
    </source>
</reference>
<feature type="transmembrane region" description="Helical" evidence="11">
    <location>
        <begin position="45"/>
        <end position="64"/>
    </location>
</feature>
<dbReference type="InterPro" id="IPR000276">
    <property type="entry name" value="GPCR_Rhodpsn"/>
</dbReference>
<organism evidence="13 14">
    <name type="scientific">Polyodon spathula</name>
    <name type="common">North American paddlefish</name>
    <name type="synonym">Squalus spathula</name>
    <dbReference type="NCBI Taxonomy" id="7913"/>
    <lineage>
        <taxon>Eukaryota</taxon>
        <taxon>Metazoa</taxon>
        <taxon>Chordata</taxon>
        <taxon>Craniata</taxon>
        <taxon>Vertebrata</taxon>
        <taxon>Euteleostomi</taxon>
        <taxon>Actinopterygii</taxon>
        <taxon>Chondrostei</taxon>
        <taxon>Acipenseriformes</taxon>
        <taxon>Polyodontidae</taxon>
        <taxon>Polyodon</taxon>
    </lineage>
</organism>
<evidence type="ECO:0000256" key="2">
    <source>
        <dbReference type="ARBA" id="ARBA00022475"/>
    </source>
</evidence>
<keyword evidence="3 10" id="KW-0812">Transmembrane</keyword>
<evidence type="ECO:0000256" key="11">
    <source>
        <dbReference type="SAM" id="Phobius"/>
    </source>
</evidence>
<dbReference type="Proteomes" id="UP001166093">
    <property type="component" value="Unassembled WGS sequence"/>
</dbReference>
<feature type="transmembrane region" description="Helical" evidence="11">
    <location>
        <begin position="233"/>
        <end position="253"/>
    </location>
</feature>
<feature type="domain" description="G-protein coupled receptors family 1 profile" evidence="12">
    <location>
        <begin position="56"/>
        <end position="286"/>
    </location>
</feature>
<dbReference type="PRINTS" id="PR00237">
    <property type="entry name" value="GPCRRHODOPSN"/>
</dbReference>
<keyword evidence="2" id="KW-1003">Cell membrane</keyword>
<dbReference type="SUPFAM" id="SSF81321">
    <property type="entry name" value="Family A G protein-coupled receptor-like"/>
    <property type="match status" value="1"/>
</dbReference>
<dbReference type="Gene3D" id="1.20.1070.10">
    <property type="entry name" value="Rhodopsin 7-helix transmembrane proteins"/>
    <property type="match status" value="1"/>
</dbReference>
<sequence>MNRSVSLCQETGFYNLSNGECLLNRSSATDAAMDNATLMHVLPCVYGILCIVGVAANSLVIYSVASCKNKMVSDIYVLNLAIADMLFLLGMPFTIHQLVRDRHWVFGNVMCKAVTVVDVSNQFTTVGIVTVLCIDRYVAIVHPASERRTIQWTMVINALVTIRVGKAEVCVLDLPSGPTDMYWYTLYQSTMGFIIPLIIISTFYSLTLYHVFRSLRRVRRKQSIWAKKATKTVLLVIAVFLLCWSPFHVMQVLNLSTVAPTPSFLYAYHISICLSYAHSCVNPLMLLCFAQNFQERLCRSKQSHNGQLSTSRHTVVKTEGGSTVTADTNYRSTVI</sequence>
<keyword evidence="8" id="KW-0325">Glycoprotein</keyword>
<feature type="non-terminal residue" evidence="13">
    <location>
        <position position="335"/>
    </location>
</feature>
<dbReference type="PROSITE" id="PS50262">
    <property type="entry name" value="G_PROTEIN_RECEP_F1_2"/>
    <property type="match status" value="1"/>
</dbReference>
<gene>
    <name evidence="13" type="primary">Mchr1_0</name>
    <name evidence="13" type="ORF">GTO93_0009090</name>
</gene>
<evidence type="ECO:0000256" key="5">
    <source>
        <dbReference type="ARBA" id="ARBA00023040"/>
    </source>
</evidence>
<comment type="similarity">
    <text evidence="10">Belongs to the G-protein coupled receptor 1 family.</text>
</comment>
<evidence type="ECO:0000313" key="14">
    <source>
        <dbReference type="Proteomes" id="UP001166093"/>
    </source>
</evidence>
<keyword evidence="4 11" id="KW-1133">Transmembrane helix</keyword>
<dbReference type="PANTHER" id="PTHR24229">
    <property type="entry name" value="NEUROPEPTIDES RECEPTOR"/>
    <property type="match status" value="1"/>
</dbReference>
<dbReference type="PANTHER" id="PTHR24229:SF85">
    <property type="entry name" value="MELANIN-CONCENTRATING HORMONE RECEPTOR 2"/>
    <property type="match status" value="1"/>
</dbReference>
<keyword evidence="6 11" id="KW-0472">Membrane</keyword>
<keyword evidence="7 10" id="KW-0675">Receptor</keyword>
<keyword evidence="14" id="KW-1185">Reference proteome</keyword>
<dbReference type="EMBL" id="JAAWVQ010110394">
    <property type="protein sequence ID" value="MBN3281604.1"/>
    <property type="molecule type" value="Genomic_DNA"/>
</dbReference>
<feature type="transmembrane region" description="Helical" evidence="11">
    <location>
        <begin position="265"/>
        <end position="290"/>
    </location>
</feature>
<dbReference type="InterPro" id="IPR017452">
    <property type="entry name" value="GPCR_Rhodpsn_7TM"/>
</dbReference>
<protein>
    <submittedName>
        <fullName evidence="13">MCHR1 protein</fullName>
    </submittedName>
</protein>
<accession>A0ABS2Y4L7</accession>
<feature type="transmembrane region" description="Helical" evidence="11">
    <location>
        <begin position="191"/>
        <end position="212"/>
    </location>
</feature>
<evidence type="ECO:0000256" key="1">
    <source>
        <dbReference type="ARBA" id="ARBA00004651"/>
    </source>
</evidence>
<feature type="non-terminal residue" evidence="13">
    <location>
        <position position="1"/>
    </location>
</feature>
<dbReference type="InterPro" id="IPR008361">
    <property type="entry name" value="MCH_rcpt"/>
</dbReference>
<dbReference type="Pfam" id="PF00001">
    <property type="entry name" value="7tm_1"/>
    <property type="match status" value="1"/>
</dbReference>
<name>A0ABS2Y4L7_POLSP</name>
<evidence type="ECO:0000256" key="4">
    <source>
        <dbReference type="ARBA" id="ARBA00022989"/>
    </source>
</evidence>
<evidence type="ECO:0000256" key="9">
    <source>
        <dbReference type="ARBA" id="ARBA00023224"/>
    </source>
</evidence>
<evidence type="ECO:0000256" key="8">
    <source>
        <dbReference type="ARBA" id="ARBA00023180"/>
    </source>
</evidence>
<evidence type="ECO:0000256" key="7">
    <source>
        <dbReference type="ARBA" id="ARBA00023170"/>
    </source>
</evidence>
<keyword evidence="5 10" id="KW-0297">G-protein coupled receptor</keyword>
<evidence type="ECO:0000256" key="3">
    <source>
        <dbReference type="ARBA" id="ARBA00022692"/>
    </source>
</evidence>
<dbReference type="PROSITE" id="PS00237">
    <property type="entry name" value="G_PROTEIN_RECEP_F1_1"/>
    <property type="match status" value="1"/>
</dbReference>